<dbReference type="InterPro" id="IPR004358">
    <property type="entry name" value="Sig_transdc_His_kin-like_C"/>
</dbReference>
<evidence type="ECO:0000256" key="4">
    <source>
        <dbReference type="ARBA" id="ARBA00022679"/>
    </source>
</evidence>
<reference evidence="8 9" key="1">
    <citation type="submission" date="2021-04" db="EMBL/GenBank/DDBJ databases">
        <authorList>
            <person name="Rodrigo-Torres L."/>
            <person name="Arahal R. D."/>
            <person name="Lucena T."/>
        </authorList>
    </citation>
    <scope>NUCLEOTIDE SEQUENCE [LARGE SCALE GENOMIC DNA]</scope>
    <source>
        <strain evidence="8 9">CECT 9623</strain>
    </source>
</reference>
<evidence type="ECO:0000256" key="5">
    <source>
        <dbReference type="ARBA" id="ARBA00022777"/>
    </source>
</evidence>
<gene>
    <name evidence="8" type="primary">rcsC_36</name>
    <name evidence="8" type="ORF">DYBT9623_05487</name>
</gene>
<evidence type="ECO:0000256" key="1">
    <source>
        <dbReference type="ARBA" id="ARBA00000085"/>
    </source>
</evidence>
<dbReference type="GO" id="GO:0004673">
    <property type="term" value="F:protein histidine kinase activity"/>
    <property type="evidence" value="ECO:0007669"/>
    <property type="project" value="UniProtKB-EC"/>
</dbReference>
<dbReference type="SMART" id="SM00091">
    <property type="entry name" value="PAS"/>
    <property type="match status" value="1"/>
</dbReference>
<evidence type="ECO:0000313" key="9">
    <source>
        <dbReference type="Proteomes" id="UP000679725"/>
    </source>
</evidence>
<dbReference type="InterPro" id="IPR036890">
    <property type="entry name" value="HATPase_C_sf"/>
</dbReference>
<evidence type="ECO:0000259" key="7">
    <source>
        <dbReference type="PROSITE" id="PS50112"/>
    </source>
</evidence>
<dbReference type="InterPro" id="IPR000014">
    <property type="entry name" value="PAS"/>
</dbReference>
<dbReference type="InterPro" id="IPR052162">
    <property type="entry name" value="Sensor_kinase/Photoreceptor"/>
</dbReference>
<evidence type="ECO:0000256" key="2">
    <source>
        <dbReference type="ARBA" id="ARBA00012438"/>
    </source>
</evidence>
<dbReference type="NCBIfam" id="TIGR00229">
    <property type="entry name" value="sensory_box"/>
    <property type="match status" value="1"/>
</dbReference>
<evidence type="ECO:0000259" key="6">
    <source>
        <dbReference type="PROSITE" id="PS50109"/>
    </source>
</evidence>
<accession>A0ABM8UYQ4</accession>
<sequence>MNYLVARLILIQWTFKGLSSFINMNKKELSDTAQQRLIEQTRKDDAYFRSIIENNSFYIIKTDLEGRYTYLNPFFCKMLDLQAEEWLGKESLSLIMPVDHAACIETVEKCFADPQNSFWVMLRKPTPNGVLHTQWEFKVLKDENDAPCELLCIGHDITPLILKQEQLLSLVDVAAEQNKRLVNFTYIISHNVRSHVANIIGILNISEDFEDSKMALGMIHDSTLSLDETLNNLNEIISIQANTSLPVAALNVFDEIYRIFQSIQALNSGPDTTISYQFDPSQVVNINPAYFESIILNLITNAFKYKSTERSLEIELNLYDEEKYKVLTFKDNGLGIDLGRYKDQLFGLYKTFHRNKDARGLGLYLIKTQIEAMKGKIEVESEVNVGTTFYIYFNQSDISIVSDTNNNL</sequence>
<dbReference type="InterPro" id="IPR035965">
    <property type="entry name" value="PAS-like_dom_sf"/>
</dbReference>
<dbReference type="PANTHER" id="PTHR43304">
    <property type="entry name" value="PHYTOCHROME-LIKE PROTEIN CPH1"/>
    <property type="match status" value="1"/>
</dbReference>
<dbReference type="Gene3D" id="3.30.565.10">
    <property type="entry name" value="Histidine kinase-like ATPase, C-terminal domain"/>
    <property type="match status" value="1"/>
</dbReference>
<keyword evidence="3" id="KW-0597">Phosphoprotein</keyword>
<feature type="domain" description="PAS" evidence="7">
    <location>
        <begin position="44"/>
        <end position="114"/>
    </location>
</feature>
<dbReference type="EMBL" id="CAJRAU010000014">
    <property type="protein sequence ID" value="CAG5074799.1"/>
    <property type="molecule type" value="Genomic_DNA"/>
</dbReference>
<dbReference type="Gene3D" id="3.30.450.20">
    <property type="entry name" value="PAS domain"/>
    <property type="match status" value="1"/>
</dbReference>
<comment type="catalytic activity">
    <reaction evidence="1">
        <text>ATP + protein L-histidine = ADP + protein N-phospho-L-histidine.</text>
        <dbReference type="EC" id="2.7.13.3"/>
    </reaction>
</comment>
<dbReference type="SUPFAM" id="SSF55785">
    <property type="entry name" value="PYP-like sensor domain (PAS domain)"/>
    <property type="match status" value="1"/>
</dbReference>
<dbReference type="SMART" id="SM00387">
    <property type="entry name" value="HATPase_c"/>
    <property type="match status" value="1"/>
</dbReference>
<dbReference type="InterPro" id="IPR005467">
    <property type="entry name" value="His_kinase_dom"/>
</dbReference>
<dbReference type="Pfam" id="PF00989">
    <property type="entry name" value="PAS"/>
    <property type="match status" value="1"/>
</dbReference>
<organism evidence="8 9">
    <name type="scientific">Dyadobacter linearis</name>
    <dbReference type="NCBI Taxonomy" id="2823330"/>
    <lineage>
        <taxon>Bacteria</taxon>
        <taxon>Pseudomonadati</taxon>
        <taxon>Bacteroidota</taxon>
        <taxon>Cytophagia</taxon>
        <taxon>Cytophagales</taxon>
        <taxon>Spirosomataceae</taxon>
        <taxon>Dyadobacter</taxon>
    </lineage>
</organism>
<name>A0ABM8UYQ4_9BACT</name>
<dbReference type="Pfam" id="PF02518">
    <property type="entry name" value="HATPase_c"/>
    <property type="match status" value="1"/>
</dbReference>
<dbReference type="InterPro" id="IPR003594">
    <property type="entry name" value="HATPase_dom"/>
</dbReference>
<proteinExistence type="predicted"/>
<dbReference type="PANTHER" id="PTHR43304:SF1">
    <property type="entry name" value="PAC DOMAIN-CONTAINING PROTEIN"/>
    <property type="match status" value="1"/>
</dbReference>
<dbReference type="PROSITE" id="PS50109">
    <property type="entry name" value="HIS_KIN"/>
    <property type="match status" value="1"/>
</dbReference>
<dbReference type="CDD" id="cd00130">
    <property type="entry name" value="PAS"/>
    <property type="match status" value="1"/>
</dbReference>
<dbReference type="Proteomes" id="UP000679725">
    <property type="component" value="Unassembled WGS sequence"/>
</dbReference>
<keyword evidence="9" id="KW-1185">Reference proteome</keyword>
<evidence type="ECO:0000256" key="3">
    <source>
        <dbReference type="ARBA" id="ARBA00022553"/>
    </source>
</evidence>
<dbReference type="EC" id="2.7.13.3" evidence="2"/>
<evidence type="ECO:0000313" key="8">
    <source>
        <dbReference type="EMBL" id="CAG5074799.1"/>
    </source>
</evidence>
<keyword evidence="4 8" id="KW-0808">Transferase</keyword>
<dbReference type="PROSITE" id="PS50112">
    <property type="entry name" value="PAS"/>
    <property type="match status" value="1"/>
</dbReference>
<protein>
    <recommendedName>
        <fullName evidence="2">histidine kinase</fullName>
        <ecNumber evidence="2">2.7.13.3</ecNumber>
    </recommendedName>
</protein>
<dbReference type="InterPro" id="IPR013767">
    <property type="entry name" value="PAS_fold"/>
</dbReference>
<comment type="caution">
    <text evidence="8">The sequence shown here is derived from an EMBL/GenBank/DDBJ whole genome shotgun (WGS) entry which is preliminary data.</text>
</comment>
<keyword evidence="5 8" id="KW-0418">Kinase</keyword>
<dbReference type="PRINTS" id="PR00344">
    <property type="entry name" value="BCTRLSENSOR"/>
</dbReference>
<feature type="domain" description="Histidine kinase" evidence="6">
    <location>
        <begin position="187"/>
        <end position="397"/>
    </location>
</feature>
<dbReference type="SUPFAM" id="SSF55874">
    <property type="entry name" value="ATPase domain of HSP90 chaperone/DNA topoisomerase II/histidine kinase"/>
    <property type="match status" value="1"/>
</dbReference>